<accession>L1JDJ8</accession>
<dbReference type="PaxDb" id="55529-EKX46357"/>
<sequence>MLSGLHGVMLLLLVGGVMWAVSYLSRPRRGGRGRGLSKDLPKGPREAPDSECLEDESLLTHLVTEHLTDHEQGHAH</sequence>
<dbReference type="HOGENOM" id="CLU_2659776_0_0_1"/>
<name>L1JDJ8_GUITC</name>
<evidence type="ECO:0000313" key="3">
    <source>
        <dbReference type="EMBL" id="EKX46357.1"/>
    </source>
</evidence>
<reference evidence="5" key="2">
    <citation type="submission" date="2012-11" db="EMBL/GenBank/DDBJ databases">
        <authorList>
            <person name="Kuo A."/>
            <person name="Curtis B.A."/>
            <person name="Tanifuji G."/>
            <person name="Burki F."/>
            <person name="Gruber A."/>
            <person name="Irimia M."/>
            <person name="Maruyama S."/>
            <person name="Arias M.C."/>
            <person name="Ball S.G."/>
            <person name="Gile G.H."/>
            <person name="Hirakawa Y."/>
            <person name="Hopkins J.F."/>
            <person name="Rensing S.A."/>
            <person name="Schmutz J."/>
            <person name="Symeonidi A."/>
            <person name="Elias M."/>
            <person name="Eveleigh R.J."/>
            <person name="Herman E.K."/>
            <person name="Klute M.J."/>
            <person name="Nakayama T."/>
            <person name="Obornik M."/>
            <person name="Reyes-Prieto A."/>
            <person name="Armbrust E.V."/>
            <person name="Aves S.J."/>
            <person name="Beiko R.G."/>
            <person name="Coutinho P."/>
            <person name="Dacks J.B."/>
            <person name="Durnford D.G."/>
            <person name="Fast N.M."/>
            <person name="Green B.R."/>
            <person name="Grisdale C."/>
            <person name="Hempe F."/>
            <person name="Henrissat B."/>
            <person name="Hoppner M.P."/>
            <person name="Ishida K.-I."/>
            <person name="Kim E."/>
            <person name="Koreny L."/>
            <person name="Kroth P.G."/>
            <person name="Liu Y."/>
            <person name="Malik S.-B."/>
            <person name="Maier U.G."/>
            <person name="McRose D."/>
            <person name="Mock T."/>
            <person name="Neilson J.A."/>
            <person name="Onodera N.T."/>
            <person name="Poole A.M."/>
            <person name="Pritham E.J."/>
            <person name="Richards T.A."/>
            <person name="Rocap G."/>
            <person name="Roy S.W."/>
            <person name="Sarai C."/>
            <person name="Schaack S."/>
            <person name="Shirato S."/>
            <person name="Slamovits C.H."/>
            <person name="Spencer D.F."/>
            <person name="Suzuki S."/>
            <person name="Worden A.Z."/>
            <person name="Zauner S."/>
            <person name="Barry K."/>
            <person name="Bell C."/>
            <person name="Bharti A.K."/>
            <person name="Crow J.A."/>
            <person name="Grimwood J."/>
            <person name="Kramer R."/>
            <person name="Lindquist E."/>
            <person name="Lucas S."/>
            <person name="Salamov A."/>
            <person name="McFadden G.I."/>
            <person name="Lane C.E."/>
            <person name="Keeling P.J."/>
            <person name="Gray M.W."/>
            <person name="Grigoriev I.V."/>
            <person name="Archibald J.M."/>
        </authorList>
    </citation>
    <scope>NUCLEOTIDE SEQUENCE</scope>
    <source>
        <strain evidence="5">CCMP2712</strain>
    </source>
</reference>
<keyword evidence="2" id="KW-1133">Transmembrane helix</keyword>
<dbReference type="RefSeq" id="XP_005833337.1">
    <property type="nucleotide sequence ID" value="XM_005833280.1"/>
</dbReference>
<reference evidence="3 5" key="1">
    <citation type="journal article" date="2012" name="Nature">
        <title>Algal genomes reveal evolutionary mosaicism and the fate of nucleomorphs.</title>
        <authorList>
            <consortium name="DOE Joint Genome Institute"/>
            <person name="Curtis B.A."/>
            <person name="Tanifuji G."/>
            <person name="Burki F."/>
            <person name="Gruber A."/>
            <person name="Irimia M."/>
            <person name="Maruyama S."/>
            <person name="Arias M.C."/>
            <person name="Ball S.G."/>
            <person name="Gile G.H."/>
            <person name="Hirakawa Y."/>
            <person name="Hopkins J.F."/>
            <person name="Kuo A."/>
            <person name="Rensing S.A."/>
            <person name="Schmutz J."/>
            <person name="Symeonidi A."/>
            <person name="Elias M."/>
            <person name="Eveleigh R.J."/>
            <person name="Herman E.K."/>
            <person name="Klute M.J."/>
            <person name="Nakayama T."/>
            <person name="Obornik M."/>
            <person name="Reyes-Prieto A."/>
            <person name="Armbrust E.V."/>
            <person name="Aves S.J."/>
            <person name="Beiko R.G."/>
            <person name="Coutinho P."/>
            <person name="Dacks J.B."/>
            <person name="Durnford D.G."/>
            <person name="Fast N.M."/>
            <person name="Green B.R."/>
            <person name="Grisdale C.J."/>
            <person name="Hempel F."/>
            <person name="Henrissat B."/>
            <person name="Hoppner M.P."/>
            <person name="Ishida K."/>
            <person name="Kim E."/>
            <person name="Koreny L."/>
            <person name="Kroth P.G."/>
            <person name="Liu Y."/>
            <person name="Malik S.B."/>
            <person name="Maier U.G."/>
            <person name="McRose D."/>
            <person name="Mock T."/>
            <person name="Neilson J.A."/>
            <person name="Onodera N.T."/>
            <person name="Poole A.M."/>
            <person name="Pritham E.J."/>
            <person name="Richards T.A."/>
            <person name="Rocap G."/>
            <person name="Roy S.W."/>
            <person name="Sarai C."/>
            <person name="Schaack S."/>
            <person name="Shirato S."/>
            <person name="Slamovits C.H."/>
            <person name="Spencer D.F."/>
            <person name="Suzuki S."/>
            <person name="Worden A.Z."/>
            <person name="Zauner S."/>
            <person name="Barry K."/>
            <person name="Bell C."/>
            <person name="Bharti A.K."/>
            <person name="Crow J.A."/>
            <person name="Grimwood J."/>
            <person name="Kramer R."/>
            <person name="Lindquist E."/>
            <person name="Lucas S."/>
            <person name="Salamov A."/>
            <person name="McFadden G.I."/>
            <person name="Lane C.E."/>
            <person name="Keeling P.J."/>
            <person name="Gray M.W."/>
            <person name="Grigoriev I.V."/>
            <person name="Archibald J.M."/>
        </authorList>
    </citation>
    <scope>NUCLEOTIDE SEQUENCE</scope>
    <source>
        <strain evidence="3 5">CCMP2712</strain>
    </source>
</reference>
<dbReference type="KEGG" id="gtt:GUITHDRAFT_152485"/>
<feature type="compositionally biased region" description="Basic and acidic residues" evidence="1">
    <location>
        <begin position="36"/>
        <end position="48"/>
    </location>
</feature>
<dbReference type="GeneID" id="17303029"/>
<protein>
    <submittedName>
        <fullName evidence="3 4">Uncharacterized protein</fullName>
    </submittedName>
</protein>
<evidence type="ECO:0000256" key="1">
    <source>
        <dbReference type="SAM" id="MobiDB-lite"/>
    </source>
</evidence>
<dbReference type="EMBL" id="JH992995">
    <property type="protein sequence ID" value="EKX46357.1"/>
    <property type="molecule type" value="Genomic_DNA"/>
</dbReference>
<dbReference type="EnsemblProtists" id="EKX46357">
    <property type="protein sequence ID" value="EKX46357"/>
    <property type="gene ID" value="GUITHDRAFT_152485"/>
</dbReference>
<feature type="region of interest" description="Disordered" evidence="1">
    <location>
        <begin position="27"/>
        <end position="51"/>
    </location>
</feature>
<reference evidence="4" key="3">
    <citation type="submission" date="2016-03" db="UniProtKB">
        <authorList>
            <consortium name="EnsemblProtists"/>
        </authorList>
    </citation>
    <scope>IDENTIFICATION</scope>
</reference>
<keyword evidence="2" id="KW-0812">Transmembrane</keyword>
<keyword evidence="2" id="KW-0472">Membrane</keyword>
<proteinExistence type="predicted"/>
<dbReference type="AlphaFoldDB" id="L1JDJ8"/>
<feature type="transmembrane region" description="Helical" evidence="2">
    <location>
        <begin position="6"/>
        <end position="24"/>
    </location>
</feature>
<gene>
    <name evidence="3" type="ORF">GUITHDRAFT_152485</name>
</gene>
<keyword evidence="5" id="KW-1185">Reference proteome</keyword>
<evidence type="ECO:0000313" key="5">
    <source>
        <dbReference type="Proteomes" id="UP000011087"/>
    </source>
</evidence>
<evidence type="ECO:0000313" key="4">
    <source>
        <dbReference type="EnsemblProtists" id="EKX46357"/>
    </source>
</evidence>
<organism evidence="3">
    <name type="scientific">Guillardia theta (strain CCMP2712)</name>
    <name type="common">Cryptophyte</name>
    <dbReference type="NCBI Taxonomy" id="905079"/>
    <lineage>
        <taxon>Eukaryota</taxon>
        <taxon>Cryptophyceae</taxon>
        <taxon>Pyrenomonadales</taxon>
        <taxon>Geminigeraceae</taxon>
        <taxon>Guillardia</taxon>
    </lineage>
</organism>
<dbReference type="Proteomes" id="UP000011087">
    <property type="component" value="Unassembled WGS sequence"/>
</dbReference>
<evidence type="ECO:0000256" key="2">
    <source>
        <dbReference type="SAM" id="Phobius"/>
    </source>
</evidence>